<dbReference type="PANTHER" id="PTHR11960:SF8">
    <property type="entry name" value="EUKARYOTIC TRANSLATION INITIATION FACTOR 4E1-RELATED"/>
    <property type="match status" value="1"/>
</dbReference>
<evidence type="ECO:0000256" key="5">
    <source>
        <dbReference type="ARBA" id="ARBA00022917"/>
    </source>
</evidence>
<proteinExistence type="inferred from homology"/>
<dbReference type="Proteomes" id="UP001530400">
    <property type="component" value="Unassembled WGS sequence"/>
</dbReference>
<dbReference type="GO" id="GO:0006417">
    <property type="term" value="P:regulation of translation"/>
    <property type="evidence" value="ECO:0007669"/>
    <property type="project" value="UniProtKB-KW"/>
</dbReference>
<evidence type="ECO:0000256" key="3">
    <source>
        <dbReference type="ARBA" id="ARBA00022845"/>
    </source>
</evidence>
<dbReference type="Gene3D" id="3.30.760.10">
    <property type="entry name" value="RNA Cap, Translation Initiation Factor Eif4e"/>
    <property type="match status" value="1"/>
</dbReference>
<keyword evidence="5 6" id="KW-0648">Protein biosynthesis</keyword>
<sequence length="207" mass="23645">MKEAEAPKTTTPLHHRWTMWYDNPRTAAPGTDWKDNLKNLGTFQTAEDFWAIFNNILPAKMLSQNSNYHLFKEGIEPMWEDPQNKDGGKFVLSMPKSYRSEGRTDECWLYTVLAVIGETMDESGEEVCGCVVSIRKSQDRIALWLKSSDRKKCTENLIYGNLTLIEQVGARWKKALQISNKTGLKYQAHQDAAATGSSFQNEVKFEI</sequence>
<comment type="caution">
    <text evidence="7">The sequence shown here is derived from an EMBL/GenBank/DDBJ whole genome shotgun (WGS) entry which is preliminary data.</text>
</comment>
<dbReference type="AlphaFoldDB" id="A0ABD3QB80"/>
<dbReference type="GO" id="GO:0003723">
    <property type="term" value="F:RNA binding"/>
    <property type="evidence" value="ECO:0007669"/>
    <property type="project" value="UniProtKB-KW"/>
</dbReference>
<accession>A0ABD3QB80</accession>
<evidence type="ECO:0008006" key="9">
    <source>
        <dbReference type="Google" id="ProtNLM"/>
    </source>
</evidence>
<dbReference type="Pfam" id="PF01652">
    <property type="entry name" value="IF4E"/>
    <property type="match status" value="1"/>
</dbReference>
<dbReference type="InterPro" id="IPR001040">
    <property type="entry name" value="TIF_eIF_4E"/>
</dbReference>
<keyword evidence="2 6" id="KW-0396">Initiation factor</keyword>
<dbReference type="InterPro" id="IPR023398">
    <property type="entry name" value="TIF_eIF4e-like"/>
</dbReference>
<evidence type="ECO:0000313" key="7">
    <source>
        <dbReference type="EMBL" id="KAL3797302.1"/>
    </source>
</evidence>
<evidence type="ECO:0000313" key="8">
    <source>
        <dbReference type="Proteomes" id="UP001530400"/>
    </source>
</evidence>
<evidence type="ECO:0000256" key="6">
    <source>
        <dbReference type="RuleBase" id="RU004374"/>
    </source>
</evidence>
<gene>
    <name evidence="7" type="ORF">ACHAWO_009075</name>
</gene>
<dbReference type="PANTHER" id="PTHR11960">
    <property type="entry name" value="EUKARYOTIC TRANSLATION INITIATION FACTOR 4E RELATED"/>
    <property type="match status" value="1"/>
</dbReference>
<dbReference type="EMBL" id="JALLPJ020000260">
    <property type="protein sequence ID" value="KAL3797302.1"/>
    <property type="molecule type" value="Genomic_DNA"/>
</dbReference>
<keyword evidence="4 6" id="KW-0694">RNA-binding</keyword>
<keyword evidence="3" id="KW-0810">Translation regulation</keyword>
<evidence type="ECO:0000256" key="2">
    <source>
        <dbReference type="ARBA" id="ARBA00022540"/>
    </source>
</evidence>
<dbReference type="GO" id="GO:0003743">
    <property type="term" value="F:translation initiation factor activity"/>
    <property type="evidence" value="ECO:0007669"/>
    <property type="project" value="UniProtKB-KW"/>
</dbReference>
<organism evidence="7 8">
    <name type="scientific">Cyclotella atomus</name>
    <dbReference type="NCBI Taxonomy" id="382360"/>
    <lineage>
        <taxon>Eukaryota</taxon>
        <taxon>Sar</taxon>
        <taxon>Stramenopiles</taxon>
        <taxon>Ochrophyta</taxon>
        <taxon>Bacillariophyta</taxon>
        <taxon>Coscinodiscophyceae</taxon>
        <taxon>Thalassiosirophycidae</taxon>
        <taxon>Stephanodiscales</taxon>
        <taxon>Stephanodiscaceae</taxon>
        <taxon>Cyclotella</taxon>
    </lineage>
</organism>
<evidence type="ECO:0000256" key="4">
    <source>
        <dbReference type="ARBA" id="ARBA00022884"/>
    </source>
</evidence>
<dbReference type="SUPFAM" id="SSF55418">
    <property type="entry name" value="eIF4e-like"/>
    <property type="match status" value="1"/>
</dbReference>
<protein>
    <recommendedName>
        <fullName evidence="9">Eukaryotic translation initiation factor 4E</fullName>
    </recommendedName>
</protein>
<reference evidence="7 8" key="1">
    <citation type="submission" date="2024-10" db="EMBL/GenBank/DDBJ databases">
        <title>Updated reference genomes for cyclostephanoid diatoms.</title>
        <authorList>
            <person name="Roberts W.R."/>
            <person name="Alverson A.J."/>
        </authorList>
    </citation>
    <scope>NUCLEOTIDE SEQUENCE [LARGE SCALE GENOMIC DNA]</scope>
    <source>
        <strain evidence="7 8">AJA010-31</strain>
    </source>
</reference>
<comment type="similarity">
    <text evidence="1 6">Belongs to the eukaryotic initiation factor 4E family.</text>
</comment>
<name>A0ABD3QB80_9STRA</name>
<keyword evidence="8" id="KW-1185">Reference proteome</keyword>
<evidence type="ECO:0000256" key="1">
    <source>
        <dbReference type="ARBA" id="ARBA00009860"/>
    </source>
</evidence>